<sequence>MLVNVEPRGKIPWIETPLIKSTTLSETAGCNVFLKLENLQPSGSFKSRGIGSFMVAKLNALGPDHGPAHFYSSSGGNAGLACVHSAITLGCQATVVVPLSTTEYMIAKIRQAGATDVIQMGASWQEADSYLTGTLMAEARAKGEAAIYVPPFDAQEIWDGNAGITHEIAKQLGPTLKHYPVSLENAPNDAGALSISNVDAIVCSVGGGGLFCGVVQGLDELNMTKTQVIAVETEGANSLTHAVQKKELVAIPAITSLATSLGARTVCKQAFEYGLRDTVSTVVLSDAEAIAACRRFASEEHFLVELACSVCPALCYNGKLAELVPGFNKNSVVVLVVCGGSNISYDILEKYLSIQETVDRQEVAISNYDSGETTTRPVGVQGNFGLAPSDAGNKQPEMVAFVDAGPYGEFGLSRDGFGDGGLSGRAEPRVTSA</sequence>
<gene>
    <name evidence="8" type="ORF">PT974_06714</name>
</gene>
<evidence type="ECO:0000313" key="9">
    <source>
        <dbReference type="Proteomes" id="UP001338125"/>
    </source>
</evidence>
<evidence type="ECO:0000256" key="4">
    <source>
        <dbReference type="ARBA" id="ARBA00022898"/>
    </source>
</evidence>
<keyword evidence="5" id="KW-0456">Lyase</keyword>
<name>A0ABR0SND8_9HYPO</name>
<evidence type="ECO:0000256" key="6">
    <source>
        <dbReference type="ARBA" id="ARBA00049406"/>
    </source>
</evidence>
<keyword evidence="4" id="KW-0663">Pyridoxal phosphate</keyword>
<dbReference type="EC" id="4.3.1.17" evidence="3"/>
<dbReference type="Proteomes" id="UP001338125">
    <property type="component" value="Unassembled WGS sequence"/>
</dbReference>
<evidence type="ECO:0000256" key="5">
    <source>
        <dbReference type="ARBA" id="ARBA00023239"/>
    </source>
</evidence>
<dbReference type="InterPro" id="IPR001926">
    <property type="entry name" value="TrpB-like_PALP"/>
</dbReference>
<protein>
    <recommendedName>
        <fullName evidence="3">L-serine ammonia-lyase</fullName>
        <ecNumber evidence="3">4.3.1.17</ecNumber>
    </recommendedName>
</protein>
<evidence type="ECO:0000256" key="1">
    <source>
        <dbReference type="ARBA" id="ARBA00001933"/>
    </source>
</evidence>
<comment type="catalytic activity">
    <reaction evidence="6">
        <text>L-serine = pyruvate + NH4(+)</text>
        <dbReference type="Rhea" id="RHEA:19169"/>
        <dbReference type="ChEBI" id="CHEBI:15361"/>
        <dbReference type="ChEBI" id="CHEBI:28938"/>
        <dbReference type="ChEBI" id="CHEBI:33384"/>
        <dbReference type="EC" id="4.3.1.17"/>
    </reaction>
</comment>
<dbReference type="InterPro" id="IPR000634">
    <property type="entry name" value="Ser/Thr_deHydtase_PyrdxlP-BS"/>
</dbReference>
<proteinExistence type="inferred from homology"/>
<dbReference type="InterPro" id="IPR036052">
    <property type="entry name" value="TrpB-like_PALP_sf"/>
</dbReference>
<evidence type="ECO:0000313" key="8">
    <source>
        <dbReference type="EMBL" id="KAK5993285.1"/>
    </source>
</evidence>
<evidence type="ECO:0000256" key="3">
    <source>
        <dbReference type="ARBA" id="ARBA00012093"/>
    </source>
</evidence>
<evidence type="ECO:0000256" key="2">
    <source>
        <dbReference type="ARBA" id="ARBA00010869"/>
    </source>
</evidence>
<dbReference type="PANTHER" id="PTHR48078:SF2">
    <property type="entry name" value="CATABOLIC L-SERINE_THREONINE DEHYDRATASE"/>
    <property type="match status" value="1"/>
</dbReference>
<evidence type="ECO:0000259" key="7">
    <source>
        <dbReference type="Pfam" id="PF00291"/>
    </source>
</evidence>
<comment type="similarity">
    <text evidence="2">Belongs to the serine/threonine dehydratase family.</text>
</comment>
<accession>A0ABR0SND8</accession>
<dbReference type="Gene3D" id="3.40.50.1100">
    <property type="match status" value="2"/>
</dbReference>
<comment type="caution">
    <text evidence="8">The sequence shown here is derived from an EMBL/GenBank/DDBJ whole genome shotgun (WGS) entry which is preliminary data.</text>
</comment>
<keyword evidence="9" id="KW-1185">Reference proteome</keyword>
<organism evidence="8 9">
    <name type="scientific">Cladobotryum mycophilum</name>
    <dbReference type="NCBI Taxonomy" id="491253"/>
    <lineage>
        <taxon>Eukaryota</taxon>
        <taxon>Fungi</taxon>
        <taxon>Dikarya</taxon>
        <taxon>Ascomycota</taxon>
        <taxon>Pezizomycotina</taxon>
        <taxon>Sordariomycetes</taxon>
        <taxon>Hypocreomycetidae</taxon>
        <taxon>Hypocreales</taxon>
        <taxon>Hypocreaceae</taxon>
        <taxon>Cladobotryum</taxon>
    </lineage>
</organism>
<reference evidence="8 9" key="1">
    <citation type="submission" date="2024-01" db="EMBL/GenBank/DDBJ databases">
        <title>Complete genome of Cladobotryum mycophilum ATHUM6906.</title>
        <authorList>
            <person name="Christinaki A.C."/>
            <person name="Myridakis A.I."/>
            <person name="Kouvelis V.N."/>
        </authorList>
    </citation>
    <scope>NUCLEOTIDE SEQUENCE [LARGE SCALE GENOMIC DNA]</scope>
    <source>
        <strain evidence="8 9">ATHUM6906</strain>
    </source>
</reference>
<dbReference type="EMBL" id="JAVFKD010000012">
    <property type="protein sequence ID" value="KAK5993285.1"/>
    <property type="molecule type" value="Genomic_DNA"/>
</dbReference>
<comment type="cofactor">
    <cofactor evidence="1">
        <name>pyridoxal 5'-phosphate</name>
        <dbReference type="ChEBI" id="CHEBI:597326"/>
    </cofactor>
</comment>
<dbReference type="SUPFAM" id="SSF53686">
    <property type="entry name" value="Tryptophan synthase beta subunit-like PLP-dependent enzymes"/>
    <property type="match status" value="1"/>
</dbReference>
<feature type="domain" description="Tryptophan synthase beta chain-like PALP" evidence="7">
    <location>
        <begin position="15"/>
        <end position="339"/>
    </location>
</feature>
<dbReference type="PANTHER" id="PTHR48078">
    <property type="entry name" value="THREONINE DEHYDRATASE, MITOCHONDRIAL-RELATED"/>
    <property type="match status" value="1"/>
</dbReference>
<dbReference type="Pfam" id="PF00291">
    <property type="entry name" value="PALP"/>
    <property type="match status" value="1"/>
</dbReference>
<dbReference type="InterPro" id="IPR050147">
    <property type="entry name" value="Ser/Thr_Dehydratase"/>
</dbReference>
<dbReference type="PROSITE" id="PS00165">
    <property type="entry name" value="DEHYDRATASE_SER_THR"/>
    <property type="match status" value="1"/>
</dbReference>